<reference evidence="1 2" key="1">
    <citation type="submission" date="2016-11" db="EMBL/GenBank/DDBJ databases">
        <authorList>
            <person name="Jaros S."/>
            <person name="Januszkiewicz K."/>
            <person name="Wedrychowicz H."/>
        </authorList>
    </citation>
    <scope>NUCLEOTIDE SEQUENCE [LARGE SCALE GENOMIC DNA]</scope>
    <source>
        <strain evidence="1 2">CGMCC 1.12213</strain>
    </source>
</reference>
<dbReference type="eggNOG" id="COG2373">
    <property type="taxonomic scope" value="Bacteria"/>
</dbReference>
<organism evidence="1 2">
    <name type="scientific">Algibacter luteus</name>
    <dbReference type="NCBI Taxonomy" id="1178825"/>
    <lineage>
        <taxon>Bacteria</taxon>
        <taxon>Pseudomonadati</taxon>
        <taxon>Bacteroidota</taxon>
        <taxon>Flavobacteriia</taxon>
        <taxon>Flavobacteriales</taxon>
        <taxon>Flavobacteriaceae</taxon>
        <taxon>Algibacter</taxon>
    </lineage>
</organism>
<accession>A0A1M6HCK1</accession>
<dbReference type="AlphaFoldDB" id="A0A1M6HCK1"/>
<evidence type="ECO:0000313" key="1">
    <source>
        <dbReference type="EMBL" id="SHJ19873.1"/>
    </source>
</evidence>
<gene>
    <name evidence="1" type="ORF">SAMN05216261_3117</name>
</gene>
<name>A0A1M6HCK1_9FLAO</name>
<dbReference type="EMBL" id="FQYK01000017">
    <property type="protein sequence ID" value="SHJ19873.1"/>
    <property type="molecule type" value="Genomic_DNA"/>
</dbReference>
<protein>
    <submittedName>
        <fullName evidence="1">Uncharacterized protein</fullName>
    </submittedName>
</protein>
<dbReference type="Proteomes" id="UP000184396">
    <property type="component" value="Unassembled WGS sequence"/>
</dbReference>
<evidence type="ECO:0000313" key="2">
    <source>
        <dbReference type="Proteomes" id="UP000184396"/>
    </source>
</evidence>
<sequence>MKQKIHISLLIGFLVSINVIAQNSPLKLIVKWKKESYEHKVELYNTANDLLLTLCDDTQCYQTTQSGSTDKYSVKYDLGCVPNGTNYYIKIYDAANDGWDNGRVRVKVDGTEVVNDTGTGANTTGQTIYFDVTGGDASCNSLPDLDQDGVPDYLDYDDDGDGILDSVENLGEDRFECTLPPLNFRNGYYDAGASSGAVGTVGAVYRFGNTVAGYDVLMEITELTNTTIANIDDDTIGIADYLQTTLTFSGTGTPGATFKFTIVNAGTTTPSTNIFRVNGITWDCDGTSNLLESVIYYNPAAYGIDNPSDLTVTDLGSNNIEMTSDDVTVNGFSTLPWLRAYYQFIGNSFTMRMQAIKTSTTAYTRQFMMSFTQCEFLDFNSNNLTIVTGEDFDGDGVYNHLDIDSDNDGIPDNVEAQYTVGYLPPSGTVGNTGIDLAYGAGLDVVFTDFDFYPDFLDLDTDNDGIPDIEENGMANAIILFSDGDNDGLDLLFEGSNPFDPNDPNDDIDNPSDLSILPDADGDLASGGDLDYRDLFNVNPPSSATIDFDGTDDYLMGDALLQGLGEVTLMAWIKIDGTLTGVS</sequence>
<proteinExistence type="predicted"/>
<keyword evidence="2" id="KW-1185">Reference proteome</keyword>
<dbReference type="STRING" id="1178825.SAMN05216261_3117"/>
<feature type="non-terminal residue" evidence="1">
    <location>
        <position position="582"/>
    </location>
</feature>